<feature type="chain" id="PRO_5014125076" evidence="1">
    <location>
        <begin position="25"/>
        <end position="139"/>
    </location>
</feature>
<comment type="caution">
    <text evidence="2">The sequence shown here is derived from an EMBL/GenBank/DDBJ whole genome shotgun (WGS) entry which is preliminary data.</text>
</comment>
<organism evidence="2 3">
    <name type="scientific">Pseudomonas fluvialis</name>
    <dbReference type="NCBI Taxonomy" id="1793966"/>
    <lineage>
        <taxon>Bacteria</taxon>
        <taxon>Pseudomonadati</taxon>
        <taxon>Pseudomonadota</taxon>
        <taxon>Gammaproteobacteria</taxon>
        <taxon>Pseudomonadales</taxon>
        <taxon>Pseudomonadaceae</taxon>
        <taxon>Pseudomonas</taxon>
    </lineage>
</organism>
<dbReference type="Proteomes" id="UP000242861">
    <property type="component" value="Unassembled WGS sequence"/>
</dbReference>
<keyword evidence="1" id="KW-0732">Signal</keyword>
<dbReference type="RefSeq" id="WP_101193245.1">
    <property type="nucleotide sequence ID" value="NZ_PIYS01000011.1"/>
</dbReference>
<gene>
    <name evidence="2" type="ORF">CW360_07265</name>
</gene>
<reference evidence="3" key="1">
    <citation type="submission" date="2017-12" db="EMBL/GenBank/DDBJ databases">
        <authorList>
            <person name="Yu X.-Y."/>
        </authorList>
    </citation>
    <scope>NUCLEOTIDE SEQUENCE [LARGE SCALE GENOMIC DNA]</scope>
    <source>
        <strain evidence="3">ZYSR67-Z</strain>
    </source>
</reference>
<dbReference type="AlphaFoldDB" id="A0A2I0CRC5"/>
<proteinExistence type="predicted"/>
<sequence length="139" mass="15297">MRKSASLLSILAFSSLSLSGAGYAQDDHNARLTTIYKYFAPIDIAHITGCKRHDILGDYLNALTDSMAVNPNFRKEAGGEVMDYIISQSEREKFIAGYDRAAPSDYIFSICDKNIATALEDLADLKRIIASFKAHAASR</sequence>
<evidence type="ECO:0000256" key="1">
    <source>
        <dbReference type="SAM" id="SignalP"/>
    </source>
</evidence>
<name>A0A2I0CRC5_9PSED</name>
<accession>A0A2I0CRC5</accession>
<feature type="signal peptide" evidence="1">
    <location>
        <begin position="1"/>
        <end position="24"/>
    </location>
</feature>
<protein>
    <submittedName>
        <fullName evidence="2">Uncharacterized protein</fullName>
    </submittedName>
</protein>
<evidence type="ECO:0000313" key="3">
    <source>
        <dbReference type="Proteomes" id="UP000242861"/>
    </source>
</evidence>
<dbReference type="EMBL" id="PIYS01000011">
    <property type="protein sequence ID" value="PKF71613.1"/>
    <property type="molecule type" value="Genomic_DNA"/>
</dbReference>
<evidence type="ECO:0000313" key="2">
    <source>
        <dbReference type="EMBL" id="PKF71613.1"/>
    </source>
</evidence>